<organism evidence="1 2">
    <name type="scientific">Dyella thiooxydans</name>
    <dbReference type="NCBI Taxonomy" id="445710"/>
    <lineage>
        <taxon>Bacteria</taxon>
        <taxon>Pseudomonadati</taxon>
        <taxon>Pseudomonadota</taxon>
        <taxon>Gammaproteobacteria</taxon>
        <taxon>Lysobacterales</taxon>
        <taxon>Rhodanobacteraceae</taxon>
        <taxon>Dyella</taxon>
    </lineage>
</organism>
<dbReference type="AlphaFoldDB" id="A0A160N290"/>
<evidence type="ECO:0000313" key="1">
    <source>
        <dbReference type="EMBL" id="AND70003.1"/>
    </source>
</evidence>
<reference evidence="1 2" key="1">
    <citation type="submission" date="2016-02" db="EMBL/GenBank/DDBJ databases">
        <title>Complete genome sequencing and analysis of ATSB10, Dyella thiooxydans isolated from rhizosphere soil of sunflower (Helianthus annuus L.).</title>
        <authorList>
            <person name="Lee Y."/>
            <person name="Hwangbo K."/>
            <person name="Chung H."/>
            <person name="Yoo J."/>
            <person name="Kim K.Y."/>
            <person name="Sa T.M."/>
            <person name="Um Y."/>
            <person name="Madhaiyan M."/>
        </authorList>
    </citation>
    <scope>NUCLEOTIDE SEQUENCE [LARGE SCALE GENOMIC DNA]</scope>
    <source>
        <strain evidence="1 2">ATSB10</strain>
    </source>
</reference>
<gene>
    <name evidence="1" type="ORF">ATSB10_25490</name>
</gene>
<protein>
    <submittedName>
        <fullName evidence="1">Uncharacterized protein</fullName>
    </submittedName>
</protein>
<accession>A0A160N290</accession>
<name>A0A160N290_9GAMM</name>
<dbReference type="KEGG" id="dtx:ATSB10_25490"/>
<proteinExistence type="predicted"/>
<dbReference type="EMBL" id="CP014841">
    <property type="protein sequence ID" value="AND70003.1"/>
    <property type="molecule type" value="Genomic_DNA"/>
</dbReference>
<evidence type="ECO:0000313" key="2">
    <source>
        <dbReference type="Proteomes" id="UP000077255"/>
    </source>
</evidence>
<sequence length="37" mass="4406">MAQGHRRLRNMDRRTSAKALASARKVNCYIVSHRQWH</sequence>
<keyword evidence="2" id="KW-1185">Reference proteome</keyword>
<dbReference type="Proteomes" id="UP000077255">
    <property type="component" value="Chromosome"/>
</dbReference>